<protein>
    <submittedName>
        <fullName evidence="1">Uncharacterized protein</fullName>
    </submittedName>
</protein>
<dbReference type="EMBL" id="BGPR01000081">
    <property type="protein sequence ID" value="GBL91696.1"/>
    <property type="molecule type" value="Genomic_DNA"/>
</dbReference>
<evidence type="ECO:0000313" key="1">
    <source>
        <dbReference type="EMBL" id="GBL91696.1"/>
    </source>
</evidence>
<dbReference type="AlphaFoldDB" id="A0A4Y2BKC8"/>
<dbReference type="Proteomes" id="UP000499080">
    <property type="component" value="Unassembled WGS sequence"/>
</dbReference>
<gene>
    <name evidence="1" type="ORF">AVEN_71346_1</name>
</gene>
<accession>A0A4Y2BKC8</accession>
<comment type="caution">
    <text evidence="1">The sequence shown here is derived from an EMBL/GenBank/DDBJ whole genome shotgun (WGS) entry which is preliminary data.</text>
</comment>
<sequence length="138" mass="15867">MHSFGCLLTCYSALRNVRTPKYNHNSFPFKYLVTRKTGSTSTAAKSHLNDSRCNCPSTEAGVLIDYHQVTARPLPKEGLLQRDSRILVAESEDLEFETRFHRRFAVYVSREHWLSWPNVLPLMLCGSLEIGFRNDKMS</sequence>
<proteinExistence type="predicted"/>
<reference evidence="1 2" key="1">
    <citation type="journal article" date="2019" name="Sci. Rep.">
        <title>Orb-weaving spider Araneus ventricosus genome elucidates the spidroin gene catalogue.</title>
        <authorList>
            <person name="Kono N."/>
            <person name="Nakamura H."/>
            <person name="Ohtoshi R."/>
            <person name="Moran D.A.P."/>
            <person name="Shinohara A."/>
            <person name="Yoshida Y."/>
            <person name="Fujiwara M."/>
            <person name="Mori M."/>
            <person name="Tomita M."/>
            <person name="Arakawa K."/>
        </authorList>
    </citation>
    <scope>NUCLEOTIDE SEQUENCE [LARGE SCALE GENOMIC DNA]</scope>
</reference>
<evidence type="ECO:0000313" key="2">
    <source>
        <dbReference type="Proteomes" id="UP000499080"/>
    </source>
</evidence>
<name>A0A4Y2BKC8_ARAVE</name>
<keyword evidence="2" id="KW-1185">Reference proteome</keyword>
<organism evidence="1 2">
    <name type="scientific">Araneus ventricosus</name>
    <name type="common">Orbweaver spider</name>
    <name type="synonym">Epeira ventricosa</name>
    <dbReference type="NCBI Taxonomy" id="182803"/>
    <lineage>
        <taxon>Eukaryota</taxon>
        <taxon>Metazoa</taxon>
        <taxon>Ecdysozoa</taxon>
        <taxon>Arthropoda</taxon>
        <taxon>Chelicerata</taxon>
        <taxon>Arachnida</taxon>
        <taxon>Araneae</taxon>
        <taxon>Araneomorphae</taxon>
        <taxon>Entelegynae</taxon>
        <taxon>Araneoidea</taxon>
        <taxon>Araneidae</taxon>
        <taxon>Araneus</taxon>
    </lineage>
</organism>